<organism evidence="1 2">
    <name type="scientific">Rhodonia placenta</name>
    <dbReference type="NCBI Taxonomy" id="104341"/>
    <lineage>
        <taxon>Eukaryota</taxon>
        <taxon>Fungi</taxon>
        <taxon>Dikarya</taxon>
        <taxon>Basidiomycota</taxon>
        <taxon>Agaricomycotina</taxon>
        <taxon>Agaricomycetes</taxon>
        <taxon>Polyporales</taxon>
        <taxon>Adustoporiaceae</taxon>
        <taxon>Rhodonia</taxon>
    </lineage>
</organism>
<comment type="caution">
    <text evidence="1">The sequence shown here is derived from an EMBL/GenBank/DDBJ whole genome shotgun (WGS) entry which is preliminary data.</text>
</comment>
<accession>A0A8H7U4A8</accession>
<reference evidence="1" key="2">
    <citation type="journal article" name="Front. Microbiol.">
        <title>Degradative Capacity of Two Strains of Rhodonia placenta: From Phenotype to Genotype.</title>
        <authorList>
            <person name="Kolle M."/>
            <person name="Horta M.A.C."/>
            <person name="Nowrousian M."/>
            <person name="Ohm R.A."/>
            <person name="Benz J.P."/>
            <person name="Pilgard A."/>
        </authorList>
    </citation>
    <scope>NUCLEOTIDE SEQUENCE</scope>
    <source>
        <strain evidence="1">FPRL280</strain>
    </source>
</reference>
<reference evidence="1" key="1">
    <citation type="submission" date="2020-11" db="EMBL/GenBank/DDBJ databases">
        <authorList>
            <person name="Koelle M."/>
            <person name="Horta M.A.C."/>
            <person name="Nowrousian M."/>
            <person name="Ohm R.A."/>
            <person name="Benz P."/>
            <person name="Pilgard A."/>
        </authorList>
    </citation>
    <scope>NUCLEOTIDE SEQUENCE</scope>
    <source>
        <strain evidence="1">FPRL280</strain>
    </source>
</reference>
<dbReference type="EMBL" id="JADOXO010000040">
    <property type="protein sequence ID" value="KAF9817649.1"/>
    <property type="molecule type" value="Genomic_DNA"/>
</dbReference>
<name>A0A8H7U4A8_9APHY</name>
<dbReference type="AlphaFoldDB" id="A0A8H7U4A8"/>
<dbReference type="Proteomes" id="UP000639403">
    <property type="component" value="Unassembled WGS sequence"/>
</dbReference>
<sequence>MSRRMSLPLITFLDQRYSHMILTPPTCKPDLINRRKRFKSQRMGGVGEQPTLRLMIDGQHLHPGVVAQDCRAYVRKDTGDTARPPRALEVASDARQVALGGREATANTCTPAWLPGSAGPLNESSLAKQRDHRAMRRSPPCAVTCDGQDLHPGLVARSHATANTWGPEWLSGPAGPMEETPLAEQQDHCAAGRSPRCAVTCDGQHLQLELSRSLGIGGPLGGTSLAEGETVSRPWVRHRPGAVVSSSRTDSDDQKYKKHTHVDCFIFDLYCVILYSPCDGMGILDSHAHTALHPSRGAMSISLVIQESRRKPSSVNLRERYSIMSHQLRILSCILNSDMGSRLYAW</sequence>
<proteinExistence type="predicted"/>
<evidence type="ECO:0000313" key="2">
    <source>
        <dbReference type="Proteomes" id="UP000639403"/>
    </source>
</evidence>
<evidence type="ECO:0000313" key="1">
    <source>
        <dbReference type="EMBL" id="KAF9817649.1"/>
    </source>
</evidence>
<gene>
    <name evidence="1" type="ORF">IEO21_03305</name>
</gene>
<protein>
    <submittedName>
        <fullName evidence="1">Uncharacterized protein</fullName>
    </submittedName>
</protein>